<keyword evidence="5 9" id="KW-0472">Membrane</keyword>
<evidence type="ECO:0000256" key="1">
    <source>
        <dbReference type="ARBA" id="ARBA00004651"/>
    </source>
</evidence>
<dbReference type="InterPro" id="IPR003660">
    <property type="entry name" value="HAMP_dom"/>
</dbReference>
<dbReference type="SMART" id="SM01049">
    <property type="entry name" value="Cache_2"/>
    <property type="match status" value="1"/>
</dbReference>
<comment type="caution">
    <text evidence="13">The sequence shown here is derived from an EMBL/GenBank/DDBJ whole genome shotgun (WGS) entry which is preliminary data.</text>
</comment>
<evidence type="ECO:0000256" key="8">
    <source>
        <dbReference type="PROSITE-ProRule" id="PRU00284"/>
    </source>
</evidence>
<keyword evidence="6 8" id="KW-0807">Transducer</keyword>
<comment type="similarity">
    <text evidence="7">Belongs to the methyl-accepting chemotaxis (MCP) protein family.</text>
</comment>
<feature type="domain" description="Methyl-accepting transducer" evidence="10">
    <location>
        <begin position="289"/>
        <end position="546"/>
    </location>
</feature>
<evidence type="ECO:0000256" key="7">
    <source>
        <dbReference type="ARBA" id="ARBA00029447"/>
    </source>
</evidence>
<gene>
    <name evidence="12" type="ORF">Q5I04_00850</name>
    <name evidence="13" type="ORF">Q5I06_00850</name>
</gene>
<evidence type="ECO:0000259" key="11">
    <source>
        <dbReference type="PROSITE" id="PS50885"/>
    </source>
</evidence>
<evidence type="ECO:0000256" key="4">
    <source>
        <dbReference type="ARBA" id="ARBA00022989"/>
    </source>
</evidence>
<evidence type="ECO:0000259" key="10">
    <source>
        <dbReference type="PROSITE" id="PS50111"/>
    </source>
</evidence>
<dbReference type="InterPro" id="IPR004089">
    <property type="entry name" value="MCPsignal_dom"/>
</dbReference>
<protein>
    <submittedName>
        <fullName evidence="13">Methyl-accepting chemotaxis protein</fullName>
    </submittedName>
</protein>
<dbReference type="PANTHER" id="PTHR32089:SF114">
    <property type="entry name" value="METHYL-ACCEPTING CHEMOTAXIS PROTEIN MCPB"/>
    <property type="match status" value="1"/>
</dbReference>
<comment type="subcellular location">
    <subcellularLocation>
        <location evidence="1">Cell membrane</location>
        <topology evidence="1">Multi-pass membrane protein</topology>
    </subcellularLocation>
</comment>
<name>A0AA90PIR1_9HELI</name>
<dbReference type="PROSITE" id="PS50885">
    <property type="entry name" value="HAMP"/>
    <property type="match status" value="1"/>
</dbReference>
<dbReference type="PROSITE" id="PS50111">
    <property type="entry name" value="CHEMOTAXIS_TRANSDUC_2"/>
    <property type="match status" value="1"/>
</dbReference>
<dbReference type="Proteomes" id="UP001177258">
    <property type="component" value="Unassembled WGS sequence"/>
</dbReference>
<dbReference type="Pfam" id="PF00672">
    <property type="entry name" value="HAMP"/>
    <property type="match status" value="1"/>
</dbReference>
<evidence type="ECO:0000256" key="2">
    <source>
        <dbReference type="ARBA" id="ARBA00022475"/>
    </source>
</evidence>
<keyword evidence="2" id="KW-1003">Cell membrane</keyword>
<evidence type="ECO:0000256" key="5">
    <source>
        <dbReference type="ARBA" id="ARBA00023136"/>
    </source>
</evidence>
<dbReference type="Gene3D" id="3.30.450.20">
    <property type="entry name" value="PAS domain"/>
    <property type="match status" value="1"/>
</dbReference>
<feature type="transmembrane region" description="Helical" evidence="9">
    <location>
        <begin position="206"/>
        <end position="228"/>
    </location>
</feature>
<feature type="domain" description="HAMP" evidence="11">
    <location>
        <begin position="230"/>
        <end position="284"/>
    </location>
</feature>
<evidence type="ECO:0000313" key="15">
    <source>
        <dbReference type="Proteomes" id="UP001240777"/>
    </source>
</evidence>
<evidence type="ECO:0000256" key="3">
    <source>
        <dbReference type="ARBA" id="ARBA00022692"/>
    </source>
</evidence>
<sequence>MTISSRIIAILVGSMILLTGIIIFSSFKLNANIEQFLIGKLDQSAVDERKQQLKDAYDLIDQATHVMWKSYARDGRMTYLEGDIIQILKNINAGDNAIYPLIIKTDGTILFDPVNPQNEGKNGIRVVSADGVPYIKNFIEVSKRGGGYVQYKMPKTEGGVPEDKIAYAQVDRDAGYIVIVTAYIGDILKANQKIKNEVSSSIEDGLIKFVIIGLVVVILIATASFFYVRQTIITPLKTLIHRARNLSSGDGDLTRKLEIRGKDEVAQASEAINNFIEKVRILIVEAKQLSTENSSIAHELSSTSLQTGNRVEESTNIVSDVTTKSKEIKKEMHTSIDVAQGSKKDLQEAREYVHTANEAIGNLSNQIVISAKTEAELAVKIEQLSKNADDVKSILYIIDEIADQTNLLALNAAIEAARAGEHGRGFAVVADEVRNLAERTQKSLTEINSTISVIVQEISDASEQMNKNSQKIEELTHISSEVQDKITSMNKIMNDAITTADKTVDNYIETGKSIEGIIQGVSGINDISTENARSVEEIASVAEHLNKMTEILNNKLAEFKT</sequence>
<evidence type="ECO:0000313" key="12">
    <source>
        <dbReference type="EMBL" id="MDO7252468.1"/>
    </source>
</evidence>
<reference evidence="13 15" key="1">
    <citation type="submission" date="2023-07" db="EMBL/GenBank/DDBJ databases">
        <title>Unpublished Manusciprt.</title>
        <authorList>
            <person name="Aydin F."/>
            <person name="Tarhane S."/>
            <person name="Saticioglu I.B."/>
            <person name="Karakaya E."/>
            <person name="Abay S."/>
            <person name="Guran O."/>
            <person name="Bozkurt E."/>
            <person name="Uzum N."/>
            <person name="Olgun K."/>
            <person name="Jablonski D."/>
        </authorList>
    </citation>
    <scope>NUCLEOTIDE SEQUENCE</scope>
    <source>
        <strain evidence="15">faydin-H75</strain>
        <strain evidence="13">Faydin-H76</strain>
    </source>
</reference>
<keyword evidence="15" id="KW-1185">Reference proteome</keyword>
<dbReference type="SMART" id="SM00283">
    <property type="entry name" value="MA"/>
    <property type="match status" value="1"/>
</dbReference>
<dbReference type="Gene3D" id="1.10.287.950">
    <property type="entry name" value="Methyl-accepting chemotaxis protein"/>
    <property type="match status" value="1"/>
</dbReference>
<keyword evidence="4 9" id="KW-1133">Transmembrane helix</keyword>
<dbReference type="SUPFAM" id="SSF58104">
    <property type="entry name" value="Methyl-accepting chemotaxis protein (MCP) signaling domain"/>
    <property type="match status" value="1"/>
</dbReference>
<dbReference type="GO" id="GO:0007165">
    <property type="term" value="P:signal transduction"/>
    <property type="evidence" value="ECO:0007669"/>
    <property type="project" value="UniProtKB-KW"/>
</dbReference>
<reference evidence="12" key="2">
    <citation type="submission" date="2023-07" db="EMBL/GenBank/DDBJ databases">
        <authorList>
            <person name="Aydin F."/>
            <person name="Tarhane S."/>
            <person name="Saticioglu I.B."/>
            <person name="Karakaya E."/>
            <person name="Abay S."/>
            <person name="Guran O."/>
            <person name="Bozkurt E."/>
            <person name="Uzum N."/>
            <person name="Olgun K."/>
            <person name="Jablonski D."/>
        </authorList>
    </citation>
    <scope>NUCLEOTIDE SEQUENCE</scope>
    <source>
        <strain evidence="12">Faydin-H75</strain>
    </source>
</reference>
<dbReference type="RefSeq" id="WP_305516309.1">
    <property type="nucleotide sequence ID" value="NZ_JAUPEV010000001.1"/>
</dbReference>
<dbReference type="Pfam" id="PF00015">
    <property type="entry name" value="MCPsignal"/>
    <property type="match status" value="1"/>
</dbReference>
<evidence type="ECO:0000256" key="6">
    <source>
        <dbReference type="ARBA" id="ARBA00023224"/>
    </source>
</evidence>
<reference evidence="12 14" key="3">
    <citation type="journal article" date="2024" name="Syst. Appl. Microbiol.">
        <title>Helicobacter cappadocius sp. nov., from lizards: The first psychrotrophic Helicobacter species.</title>
        <authorList>
            <person name="Aydin F."/>
            <person name="Tarhane S."/>
            <person name="Karakaya E."/>
            <person name="Abay S."/>
            <person name="Kayman T."/>
            <person name="Guran O."/>
            <person name="Bozkurt E."/>
            <person name="Uzum N."/>
            <person name="Avci A."/>
            <person name="Olgun K."/>
            <person name="Jablonski D."/>
            <person name="Guran C."/>
            <person name="Burcin Saticioglu I."/>
        </authorList>
    </citation>
    <scope>NUCLEOTIDE SEQUENCE [LARGE SCALE GENOMIC DNA]</scope>
    <source>
        <strain evidence="12">Faydin-H75</strain>
        <strain evidence="14">faydin-H76</strain>
    </source>
</reference>
<dbReference type="EMBL" id="JAUPEV010000001">
    <property type="protein sequence ID" value="MDO7252468.1"/>
    <property type="molecule type" value="Genomic_DNA"/>
</dbReference>
<feature type="transmembrane region" description="Helical" evidence="9">
    <location>
        <begin position="7"/>
        <end position="27"/>
    </location>
</feature>
<evidence type="ECO:0000313" key="14">
    <source>
        <dbReference type="Proteomes" id="UP001177258"/>
    </source>
</evidence>
<dbReference type="SMART" id="SM00304">
    <property type="entry name" value="HAMP"/>
    <property type="match status" value="1"/>
</dbReference>
<dbReference type="InterPro" id="IPR033480">
    <property type="entry name" value="sCache_2"/>
</dbReference>
<evidence type="ECO:0000313" key="13">
    <source>
        <dbReference type="EMBL" id="MDP2538335.1"/>
    </source>
</evidence>
<proteinExistence type="inferred from homology"/>
<dbReference type="Proteomes" id="UP001240777">
    <property type="component" value="Unassembled WGS sequence"/>
</dbReference>
<dbReference type="EMBL" id="JAUYZK010000001">
    <property type="protein sequence ID" value="MDP2538335.1"/>
    <property type="molecule type" value="Genomic_DNA"/>
</dbReference>
<organism evidence="13 14">
    <name type="scientific">Helicobacter cappadocius</name>
    <dbReference type="NCBI Taxonomy" id="3063998"/>
    <lineage>
        <taxon>Bacteria</taxon>
        <taxon>Pseudomonadati</taxon>
        <taxon>Campylobacterota</taxon>
        <taxon>Epsilonproteobacteria</taxon>
        <taxon>Campylobacterales</taxon>
        <taxon>Helicobacteraceae</taxon>
        <taxon>Helicobacter</taxon>
    </lineage>
</organism>
<keyword evidence="3 9" id="KW-0812">Transmembrane</keyword>
<dbReference type="GO" id="GO:0005886">
    <property type="term" value="C:plasma membrane"/>
    <property type="evidence" value="ECO:0007669"/>
    <property type="project" value="UniProtKB-SubCell"/>
</dbReference>
<accession>A0AA90PIR1</accession>
<dbReference type="Pfam" id="PF17200">
    <property type="entry name" value="sCache_2"/>
    <property type="match status" value="1"/>
</dbReference>
<evidence type="ECO:0000256" key="9">
    <source>
        <dbReference type="SAM" id="Phobius"/>
    </source>
</evidence>
<dbReference type="AlphaFoldDB" id="A0AA90PIR1"/>
<dbReference type="PANTHER" id="PTHR32089">
    <property type="entry name" value="METHYL-ACCEPTING CHEMOTAXIS PROTEIN MCPB"/>
    <property type="match status" value="1"/>
</dbReference>
<dbReference type="CDD" id="cd06225">
    <property type="entry name" value="HAMP"/>
    <property type="match status" value="1"/>
</dbReference>